<dbReference type="CDD" id="cd06422">
    <property type="entry name" value="NTP_transferase_like_1"/>
    <property type="match status" value="1"/>
</dbReference>
<dbReference type="Pfam" id="PF00483">
    <property type="entry name" value="NTP_transferase"/>
    <property type="match status" value="1"/>
</dbReference>
<dbReference type="InterPro" id="IPR050065">
    <property type="entry name" value="GlmU-like"/>
</dbReference>
<keyword evidence="2" id="KW-0548">Nucleotidyltransferase</keyword>
<dbReference type="SUPFAM" id="SSF53448">
    <property type="entry name" value="Nucleotide-diphospho-sugar transferases"/>
    <property type="match status" value="1"/>
</dbReference>
<name>A0A3B0W275_9ZZZZ</name>
<dbReference type="NCBIfam" id="NF045761">
    <property type="entry name" value="NAMPUrTaseMurU"/>
    <property type="match status" value="1"/>
</dbReference>
<dbReference type="InterPro" id="IPR054790">
    <property type="entry name" value="MurU"/>
</dbReference>
<accession>A0A3B0W275</accession>
<sequence>MSKNAILAPIKIKAMILAAGRGNRLRPLTDTLPKPLIPVCGKPLIEYHIEALAEAGVMDIVINHAWLGERLEAELGSGARWGVTLHYSPEPEGGLETAGGIIQALPLLGDSPFLVVNGDVYCDIQFKTLLQTAQQMASDSSRLAHLVLVPSPNHNQTGDFGLNAQQQVMVEGAFTFSGVSVLHPALFNGQPEGVSKLAPVLRKAMQKQRVTGEIYSGIWSDVGTVKRLNATEKMLGCI</sequence>
<gene>
    <name evidence="4" type="ORF">MNBD_GAMMA04-1988</name>
</gene>
<evidence type="ECO:0000259" key="3">
    <source>
        <dbReference type="Pfam" id="PF00483"/>
    </source>
</evidence>
<proteinExistence type="predicted"/>
<keyword evidence="1 4" id="KW-0808">Transferase</keyword>
<dbReference type="EMBL" id="UOFB01000152">
    <property type="protein sequence ID" value="VAW46640.1"/>
    <property type="molecule type" value="Genomic_DNA"/>
</dbReference>
<dbReference type="Gene3D" id="3.90.550.10">
    <property type="entry name" value="Spore Coat Polysaccharide Biosynthesis Protein SpsA, Chain A"/>
    <property type="match status" value="1"/>
</dbReference>
<dbReference type="PANTHER" id="PTHR43584:SF8">
    <property type="entry name" value="N-ACETYLMURAMATE ALPHA-1-PHOSPHATE URIDYLYLTRANSFERASE"/>
    <property type="match status" value="1"/>
</dbReference>
<feature type="domain" description="Nucleotidyl transferase" evidence="3">
    <location>
        <begin position="13"/>
        <end position="155"/>
    </location>
</feature>
<reference evidence="4" key="1">
    <citation type="submission" date="2018-06" db="EMBL/GenBank/DDBJ databases">
        <authorList>
            <person name="Zhirakovskaya E."/>
        </authorList>
    </citation>
    <scope>NUCLEOTIDE SEQUENCE</scope>
</reference>
<dbReference type="InterPro" id="IPR029044">
    <property type="entry name" value="Nucleotide-diphossugar_trans"/>
</dbReference>
<dbReference type="InterPro" id="IPR005835">
    <property type="entry name" value="NTP_transferase_dom"/>
</dbReference>
<dbReference type="AlphaFoldDB" id="A0A3B0W275"/>
<organism evidence="4">
    <name type="scientific">hydrothermal vent metagenome</name>
    <dbReference type="NCBI Taxonomy" id="652676"/>
    <lineage>
        <taxon>unclassified sequences</taxon>
        <taxon>metagenomes</taxon>
        <taxon>ecological metagenomes</taxon>
    </lineage>
</organism>
<evidence type="ECO:0000313" key="4">
    <source>
        <dbReference type="EMBL" id="VAW46640.1"/>
    </source>
</evidence>
<protein>
    <submittedName>
        <fullName evidence="4">Nucleotidyl transferase possibly involved in threonylcarbamoyladenosine formation</fullName>
    </submittedName>
</protein>
<evidence type="ECO:0000256" key="2">
    <source>
        <dbReference type="ARBA" id="ARBA00022695"/>
    </source>
</evidence>
<dbReference type="PANTHER" id="PTHR43584">
    <property type="entry name" value="NUCLEOTIDYL TRANSFERASE"/>
    <property type="match status" value="1"/>
</dbReference>
<evidence type="ECO:0000256" key="1">
    <source>
        <dbReference type="ARBA" id="ARBA00022679"/>
    </source>
</evidence>
<dbReference type="GO" id="GO:0016779">
    <property type="term" value="F:nucleotidyltransferase activity"/>
    <property type="evidence" value="ECO:0007669"/>
    <property type="project" value="UniProtKB-KW"/>
</dbReference>